<evidence type="ECO:0000256" key="2">
    <source>
        <dbReference type="ARBA" id="ARBA00022679"/>
    </source>
</evidence>
<keyword evidence="3" id="KW-0325">Glycoprotein</keyword>
<dbReference type="EMBL" id="JANTZM010000008">
    <property type="protein sequence ID" value="MCS4157962.1"/>
    <property type="molecule type" value="Genomic_DNA"/>
</dbReference>
<keyword evidence="1" id="KW-0328">Glycosyltransferase</keyword>
<comment type="caution">
    <text evidence="5">The sequence shown here is derived from an EMBL/GenBank/DDBJ whole genome shotgun (WGS) entry which is preliminary data.</text>
</comment>
<dbReference type="PANTHER" id="PTHR20961">
    <property type="entry name" value="GLYCOSYLTRANSFERASE"/>
    <property type="match status" value="1"/>
</dbReference>
<dbReference type="AlphaFoldDB" id="A0AAW5P9F8"/>
<name>A0AAW5P9F8_9BACT</name>
<reference evidence="5" key="1">
    <citation type="submission" date="2022-08" db="EMBL/GenBank/DDBJ databases">
        <title>Genomic Encyclopedia of Type Strains, Phase V (KMG-V): Genome sequencing to study the core and pangenomes of soil and plant-associated prokaryotes.</title>
        <authorList>
            <person name="Whitman W."/>
        </authorList>
    </citation>
    <scope>NUCLEOTIDE SEQUENCE</scope>
    <source>
        <strain evidence="5">SP3002</strain>
    </source>
</reference>
<evidence type="ECO:0000256" key="3">
    <source>
        <dbReference type="ARBA" id="ARBA00023180"/>
    </source>
</evidence>
<dbReference type="Pfam" id="PF04577">
    <property type="entry name" value="Glyco_transf_61"/>
    <property type="match status" value="1"/>
</dbReference>
<proteinExistence type="predicted"/>
<sequence>MAGITKYIRNNFGKGLKKILKWSNKSCNRDDLHKSAVRYIKFGESNVYSTPHPVGPSPTPKKIVQKHRYLSDPKPFVCELKSVELVGPLALPIDTQNRYIIEDTGGGYNILSITILNTVVNGQLPLRRGGGMRCNRPITSLVGAWSQGYFHWFAEYLPQVRGLEIYAGKTGTYPDVLVAEDSPAWLSDSLRFIGVPDERIIEWTGKRVLAEQYVVPSLPRYTDSSSPPWGYTPSPQALKWTRNRILKKLDINQRSINRIIVTRRDAHSRQIHNEKKVIEALSPYGFKPVVLTDLQFSKQVRMFAHAEIVVAPHGAGLVNIIYSDNIKVVELFGKRVNACYYCISGGFGFEYRYEIGENHNGDIIVDYKSLKNTIKKLVV</sequence>
<accession>A0AAW5P9F8</accession>
<evidence type="ECO:0000259" key="4">
    <source>
        <dbReference type="Pfam" id="PF04577"/>
    </source>
</evidence>
<dbReference type="InterPro" id="IPR049625">
    <property type="entry name" value="Glyco_transf_61_cat"/>
</dbReference>
<gene>
    <name evidence="5" type="ORF">GGP99_001929</name>
</gene>
<evidence type="ECO:0000313" key="6">
    <source>
        <dbReference type="Proteomes" id="UP001155110"/>
    </source>
</evidence>
<dbReference type="Proteomes" id="UP001155110">
    <property type="component" value="Unassembled WGS sequence"/>
</dbReference>
<evidence type="ECO:0000256" key="1">
    <source>
        <dbReference type="ARBA" id="ARBA00022676"/>
    </source>
</evidence>
<protein>
    <recommendedName>
        <fullName evidence="4">Glycosyltransferase 61 catalytic domain-containing protein</fullName>
    </recommendedName>
</protein>
<keyword evidence="2" id="KW-0808">Transferase</keyword>
<evidence type="ECO:0000313" key="5">
    <source>
        <dbReference type="EMBL" id="MCS4157962.1"/>
    </source>
</evidence>
<dbReference type="InterPro" id="IPR007657">
    <property type="entry name" value="Glycosyltransferase_61"/>
</dbReference>
<organism evidence="5 6">
    <name type="scientific">Salinibacter ruber</name>
    <dbReference type="NCBI Taxonomy" id="146919"/>
    <lineage>
        <taxon>Bacteria</taxon>
        <taxon>Pseudomonadati</taxon>
        <taxon>Rhodothermota</taxon>
        <taxon>Rhodothermia</taxon>
        <taxon>Rhodothermales</taxon>
        <taxon>Salinibacteraceae</taxon>
        <taxon>Salinibacter</taxon>
    </lineage>
</organism>
<dbReference type="RefSeq" id="WP_259258409.1">
    <property type="nucleotide sequence ID" value="NZ_JANTZM010000008.1"/>
</dbReference>
<feature type="domain" description="Glycosyltransferase 61 catalytic" evidence="4">
    <location>
        <begin position="149"/>
        <end position="324"/>
    </location>
</feature>
<dbReference type="GO" id="GO:0016757">
    <property type="term" value="F:glycosyltransferase activity"/>
    <property type="evidence" value="ECO:0007669"/>
    <property type="project" value="UniProtKB-KW"/>
</dbReference>